<accession>A0A8H6ZRP0</accession>
<dbReference type="AlphaFoldDB" id="A0A8H6ZRP0"/>
<gene>
    <name evidence="2" type="ORF">PC9H_007751</name>
</gene>
<dbReference type="OrthoDB" id="3164380at2759"/>
<evidence type="ECO:0000313" key="3">
    <source>
        <dbReference type="Proteomes" id="UP000623687"/>
    </source>
</evidence>
<protein>
    <submittedName>
        <fullName evidence="2">Uncharacterized protein</fullName>
    </submittedName>
</protein>
<dbReference type="GeneID" id="59377569"/>
<feature type="region of interest" description="Disordered" evidence="1">
    <location>
        <begin position="131"/>
        <end position="226"/>
    </location>
</feature>
<keyword evidence="3" id="KW-1185">Reference proteome</keyword>
<evidence type="ECO:0000313" key="2">
    <source>
        <dbReference type="EMBL" id="KAF7428527.1"/>
    </source>
</evidence>
<dbReference type="EMBL" id="JACETU010000005">
    <property type="protein sequence ID" value="KAF7428527.1"/>
    <property type="molecule type" value="Genomic_DNA"/>
</dbReference>
<dbReference type="VEuPathDB" id="FungiDB:PC9H_007751"/>
<reference evidence="2" key="1">
    <citation type="submission" date="2019-07" db="EMBL/GenBank/DDBJ databases">
        <authorList>
            <person name="Palmer J.M."/>
        </authorList>
    </citation>
    <scope>NUCLEOTIDE SEQUENCE</scope>
    <source>
        <strain evidence="2">PC9</strain>
    </source>
</reference>
<name>A0A8H6ZRP0_PLEOS</name>
<organism evidence="2 3">
    <name type="scientific">Pleurotus ostreatus</name>
    <name type="common">Oyster mushroom</name>
    <name type="synonym">White-rot fungus</name>
    <dbReference type="NCBI Taxonomy" id="5322"/>
    <lineage>
        <taxon>Eukaryota</taxon>
        <taxon>Fungi</taxon>
        <taxon>Dikarya</taxon>
        <taxon>Basidiomycota</taxon>
        <taxon>Agaricomycotina</taxon>
        <taxon>Agaricomycetes</taxon>
        <taxon>Agaricomycetidae</taxon>
        <taxon>Agaricales</taxon>
        <taxon>Pleurotineae</taxon>
        <taxon>Pleurotaceae</taxon>
        <taxon>Pleurotus</taxon>
    </lineage>
</organism>
<comment type="caution">
    <text evidence="2">The sequence shown here is derived from an EMBL/GenBank/DDBJ whole genome shotgun (WGS) entry which is preliminary data.</text>
</comment>
<proteinExistence type="predicted"/>
<dbReference type="Proteomes" id="UP000623687">
    <property type="component" value="Unassembled WGS sequence"/>
</dbReference>
<feature type="compositionally biased region" description="Polar residues" evidence="1">
    <location>
        <begin position="179"/>
        <end position="192"/>
    </location>
</feature>
<dbReference type="RefSeq" id="XP_036630899.1">
    <property type="nucleotide sequence ID" value="XM_036777279.1"/>
</dbReference>
<sequence>MTIDFISSFGGLDELVQIIYQGAHRFVLLSTVDDEKWTLHLGMSGPEGRWWRGIWAQDDILSLVGSNPSAILLDTFAEKLADTFTSGDLFISGWNPTERDAEIKAKAASHATDVFLEIALQAKSRNHRLNAPAYSATSARAISPPRHASSRDVDYSTPSSPPVSSPKLASSKPAVPPNKVSTSQKHASSSTPADPPTKKLATSTKPPAPKRPIKGASLANPSKKARKYQALEFASDDDE</sequence>
<evidence type="ECO:0000256" key="1">
    <source>
        <dbReference type="SAM" id="MobiDB-lite"/>
    </source>
</evidence>